<name>A0A0A9CLC5_ARUDO</name>
<evidence type="ECO:0000313" key="2">
    <source>
        <dbReference type="EMBL" id="JAD75258.1"/>
    </source>
</evidence>
<evidence type="ECO:0000256" key="1">
    <source>
        <dbReference type="SAM" id="MobiDB-lite"/>
    </source>
</evidence>
<feature type="region of interest" description="Disordered" evidence="1">
    <location>
        <begin position="1"/>
        <end position="20"/>
    </location>
</feature>
<dbReference type="EMBL" id="GBRH01222637">
    <property type="protein sequence ID" value="JAD75258.1"/>
    <property type="molecule type" value="Transcribed_RNA"/>
</dbReference>
<feature type="region of interest" description="Disordered" evidence="1">
    <location>
        <begin position="59"/>
        <end position="80"/>
    </location>
</feature>
<sequence>MTVHPSAQMSAAVPCSSPRAASGAMNIGVPPLSFLPAMQLPPFTATRRAQPKSAIMARPSAPMSTFRPLTSQCATPAAWT</sequence>
<organism evidence="2">
    <name type="scientific">Arundo donax</name>
    <name type="common">Giant reed</name>
    <name type="synonym">Donax arundinaceus</name>
    <dbReference type="NCBI Taxonomy" id="35708"/>
    <lineage>
        <taxon>Eukaryota</taxon>
        <taxon>Viridiplantae</taxon>
        <taxon>Streptophyta</taxon>
        <taxon>Embryophyta</taxon>
        <taxon>Tracheophyta</taxon>
        <taxon>Spermatophyta</taxon>
        <taxon>Magnoliopsida</taxon>
        <taxon>Liliopsida</taxon>
        <taxon>Poales</taxon>
        <taxon>Poaceae</taxon>
        <taxon>PACMAD clade</taxon>
        <taxon>Arundinoideae</taxon>
        <taxon>Arundineae</taxon>
        <taxon>Arundo</taxon>
    </lineage>
</organism>
<proteinExistence type="predicted"/>
<reference evidence="2" key="1">
    <citation type="submission" date="2014-09" db="EMBL/GenBank/DDBJ databases">
        <authorList>
            <person name="Magalhaes I.L.F."/>
            <person name="Oliveira U."/>
            <person name="Santos F.R."/>
            <person name="Vidigal T.H.D.A."/>
            <person name="Brescovit A.D."/>
            <person name="Santos A.J."/>
        </authorList>
    </citation>
    <scope>NUCLEOTIDE SEQUENCE</scope>
    <source>
        <tissue evidence="2">Shoot tissue taken approximately 20 cm above the soil surface</tissue>
    </source>
</reference>
<accession>A0A0A9CLC5</accession>
<protein>
    <submittedName>
        <fullName evidence="2">Uncharacterized protein</fullName>
    </submittedName>
</protein>
<dbReference type="AlphaFoldDB" id="A0A0A9CLC5"/>
<reference evidence="2" key="2">
    <citation type="journal article" date="2015" name="Data Brief">
        <title>Shoot transcriptome of the giant reed, Arundo donax.</title>
        <authorList>
            <person name="Barrero R.A."/>
            <person name="Guerrero F.D."/>
            <person name="Moolhuijzen P."/>
            <person name="Goolsby J.A."/>
            <person name="Tidwell J."/>
            <person name="Bellgard S.E."/>
            <person name="Bellgard M.I."/>
        </authorList>
    </citation>
    <scope>NUCLEOTIDE SEQUENCE</scope>
    <source>
        <tissue evidence="2">Shoot tissue taken approximately 20 cm above the soil surface</tissue>
    </source>
</reference>